<feature type="compositionally biased region" description="Basic residues" evidence="1">
    <location>
        <begin position="38"/>
        <end position="51"/>
    </location>
</feature>
<dbReference type="AlphaFoldDB" id="A0AAW0Q6Q2"/>
<keyword evidence="4" id="KW-1185">Reference proteome</keyword>
<feature type="signal peptide" evidence="2">
    <location>
        <begin position="1"/>
        <end position="17"/>
    </location>
</feature>
<accession>A0AAW0Q6Q2</accession>
<dbReference type="Proteomes" id="UP001392437">
    <property type="component" value="Unassembled WGS sequence"/>
</dbReference>
<feature type="chain" id="PRO_5043968017" evidence="2">
    <location>
        <begin position="18"/>
        <end position="227"/>
    </location>
</feature>
<feature type="compositionally biased region" description="Low complexity" evidence="1">
    <location>
        <begin position="181"/>
        <end position="192"/>
    </location>
</feature>
<feature type="region of interest" description="Disordered" evidence="1">
    <location>
        <begin position="86"/>
        <end position="227"/>
    </location>
</feature>
<dbReference type="EMBL" id="JAQQWP010000011">
    <property type="protein sequence ID" value="KAK8095651.1"/>
    <property type="molecule type" value="Genomic_DNA"/>
</dbReference>
<name>A0AAW0Q6Q2_9PEZI</name>
<feature type="compositionally biased region" description="Basic residues" evidence="1">
    <location>
        <begin position="138"/>
        <end position="148"/>
    </location>
</feature>
<sequence>MKFTGILVPFLAACAQASLPYNLQDADSQQEGVAEFRHHSKSHPGKHHGHHGATGTGGLPHYTHHPAGTGSILSLIDFVATRQETDSLGTGSHRPHHTKPAGGMLPGQHGSFAESDNGEPKAWGGEHHWGSYPPYGKGKGKGKGRGKNHGTGVMSFQPYPRPTGTGGQHYPGHGGLPPTWPKTTKTTLSTKTRSATHSQSGSASRPYVAQQTQPAQTGEDVQDEQDE</sequence>
<evidence type="ECO:0000256" key="1">
    <source>
        <dbReference type="SAM" id="MobiDB-lite"/>
    </source>
</evidence>
<gene>
    <name evidence="3" type="ORF">PG999_013673</name>
</gene>
<organism evidence="3 4">
    <name type="scientific">Apiospora kogelbergensis</name>
    <dbReference type="NCBI Taxonomy" id="1337665"/>
    <lineage>
        <taxon>Eukaryota</taxon>
        <taxon>Fungi</taxon>
        <taxon>Dikarya</taxon>
        <taxon>Ascomycota</taxon>
        <taxon>Pezizomycotina</taxon>
        <taxon>Sordariomycetes</taxon>
        <taxon>Xylariomycetidae</taxon>
        <taxon>Amphisphaeriales</taxon>
        <taxon>Apiosporaceae</taxon>
        <taxon>Apiospora</taxon>
    </lineage>
</organism>
<feature type="region of interest" description="Disordered" evidence="1">
    <location>
        <begin position="30"/>
        <end position="66"/>
    </location>
</feature>
<evidence type="ECO:0000313" key="3">
    <source>
        <dbReference type="EMBL" id="KAK8095651.1"/>
    </source>
</evidence>
<evidence type="ECO:0000313" key="4">
    <source>
        <dbReference type="Proteomes" id="UP001392437"/>
    </source>
</evidence>
<feature type="compositionally biased region" description="Polar residues" evidence="1">
    <location>
        <begin position="193"/>
        <end position="216"/>
    </location>
</feature>
<evidence type="ECO:0000256" key="2">
    <source>
        <dbReference type="SAM" id="SignalP"/>
    </source>
</evidence>
<protein>
    <submittedName>
        <fullName evidence="3">Uncharacterized protein</fullName>
    </submittedName>
</protein>
<reference evidence="3 4" key="1">
    <citation type="submission" date="2023-01" db="EMBL/GenBank/DDBJ databases">
        <title>Analysis of 21 Apiospora genomes using comparative genomics revels a genus with tremendous synthesis potential of carbohydrate active enzymes and secondary metabolites.</title>
        <authorList>
            <person name="Sorensen T."/>
        </authorList>
    </citation>
    <scope>NUCLEOTIDE SEQUENCE [LARGE SCALE GENOMIC DNA]</scope>
    <source>
        <strain evidence="3 4">CBS 117206</strain>
    </source>
</reference>
<proteinExistence type="predicted"/>
<keyword evidence="2" id="KW-0732">Signal</keyword>
<feature type="compositionally biased region" description="Gly residues" evidence="1">
    <location>
        <begin position="164"/>
        <end position="175"/>
    </location>
</feature>
<comment type="caution">
    <text evidence="3">The sequence shown here is derived from an EMBL/GenBank/DDBJ whole genome shotgun (WGS) entry which is preliminary data.</text>
</comment>